<dbReference type="InterPro" id="IPR011009">
    <property type="entry name" value="Kinase-like_dom_sf"/>
</dbReference>
<evidence type="ECO:0000256" key="2">
    <source>
        <dbReference type="ARBA" id="ARBA00022741"/>
    </source>
</evidence>
<feature type="domain" description="Protein kinase" evidence="8">
    <location>
        <begin position="1"/>
        <end position="283"/>
    </location>
</feature>
<proteinExistence type="inferred from homology"/>
<dbReference type="Proteomes" id="UP000479000">
    <property type="component" value="Unassembled WGS sequence"/>
</dbReference>
<evidence type="ECO:0000256" key="1">
    <source>
        <dbReference type="ARBA" id="ARBA00022679"/>
    </source>
</evidence>
<reference evidence="9 10" key="1">
    <citation type="submission" date="2020-02" db="EMBL/GenBank/DDBJ databases">
        <authorList>
            <person name="Ferguson B K."/>
        </authorList>
    </citation>
    <scope>NUCLEOTIDE SEQUENCE [LARGE SCALE GENOMIC DNA]</scope>
</reference>
<accession>A0A6H5FWM0</accession>
<dbReference type="EC" id="2.7.12.2" evidence="6"/>
<dbReference type="Gene3D" id="2.130.10.10">
    <property type="entry name" value="YVTN repeat-like/Quinoprotein amine dehydrogenase"/>
    <property type="match status" value="1"/>
</dbReference>
<keyword evidence="3" id="KW-0418">Kinase</keyword>
<dbReference type="GO" id="GO:0005524">
    <property type="term" value="F:ATP binding"/>
    <property type="evidence" value="ECO:0007669"/>
    <property type="project" value="UniProtKB-KW"/>
</dbReference>
<evidence type="ECO:0000256" key="4">
    <source>
        <dbReference type="ARBA" id="ARBA00022840"/>
    </source>
</evidence>
<dbReference type="InterPro" id="IPR036322">
    <property type="entry name" value="WD40_repeat_dom_sf"/>
</dbReference>
<dbReference type="AlphaFoldDB" id="A0A6H5FWM0"/>
<dbReference type="SUPFAM" id="SSF56112">
    <property type="entry name" value="Protein kinase-like (PK-like)"/>
    <property type="match status" value="1"/>
</dbReference>
<keyword evidence="1" id="KW-0808">Transferase</keyword>
<dbReference type="InterPro" id="IPR008271">
    <property type="entry name" value="Ser/Thr_kinase_AS"/>
</dbReference>
<evidence type="ECO:0000256" key="5">
    <source>
        <dbReference type="ARBA" id="ARBA00038035"/>
    </source>
</evidence>
<evidence type="ECO:0000259" key="8">
    <source>
        <dbReference type="PROSITE" id="PS50011"/>
    </source>
</evidence>
<protein>
    <recommendedName>
        <fullName evidence="6">mitogen-activated protein kinase kinase</fullName>
        <ecNumber evidence="6">2.7.12.2</ecNumber>
    </recommendedName>
</protein>
<dbReference type="InterPro" id="IPR015943">
    <property type="entry name" value="WD40/YVTN_repeat-like_dom_sf"/>
</dbReference>
<evidence type="ECO:0000313" key="9">
    <source>
        <dbReference type="EMBL" id="CAA9993907.1"/>
    </source>
</evidence>
<dbReference type="SMART" id="SM00220">
    <property type="entry name" value="S_TKc"/>
    <property type="match status" value="1"/>
</dbReference>
<dbReference type="PANTHER" id="PTHR48013:SF17">
    <property type="entry name" value="DUAL SPECIFICITY MITOGEN-ACTIVATED PROTEIN KINASE KINASE 7"/>
    <property type="match status" value="1"/>
</dbReference>
<dbReference type="Gene3D" id="1.10.510.10">
    <property type="entry name" value="Transferase(Phosphotransferase) domain 1"/>
    <property type="match status" value="1"/>
</dbReference>
<sequence length="426" mass="46718">MRLMIWCAKTGVKAVTLTGHTMAVTDADFVDRGDKECGTKGKAVLVGCEDGTVHCIDLYSRKVKFSLSTPSCVNCVAAVEDVVIQLWPQCLNVWANGVSFRIELATLPSESVRDPSLVCVRTVPRWQTVRALHYLKERHGVMHRDIKPSNILLDSNGNVKLCDFGISGRLVNSKAKSGNAGCAAYMAPCILLLPSCFRNYPYFLYTRMSKNVGNHQWNCQDTTRQENSVNKKKEAKTKNESDGFKSIWSSFIRSPLFHRRKKSLDSAPPPTLKIATATAAPVQLQRWNFPSPPPTPPPPPLVSPISAQVAGNTSPLVVQRFLHQQMQHMNGGSRLNRLTQNLVNADNVPKLGSAGTPSGEHWGPPGNNSPTSSLGGLEEFGWAAKIIVCTKQSDKNARMAFASTGSPQDRRHGIPGHKFKYSCAII</sequence>
<evidence type="ECO:0000313" key="10">
    <source>
        <dbReference type="Proteomes" id="UP000479000"/>
    </source>
</evidence>
<gene>
    <name evidence="9" type="ORF">NTEN_LOCUS752</name>
</gene>
<dbReference type="EMBL" id="CADCXU010001338">
    <property type="protein sequence ID" value="CAA9993907.1"/>
    <property type="molecule type" value="Genomic_DNA"/>
</dbReference>
<name>A0A6H5FWM0_9HEMI</name>
<dbReference type="InterPro" id="IPR000719">
    <property type="entry name" value="Prot_kinase_dom"/>
</dbReference>
<dbReference type="OrthoDB" id="4062651at2759"/>
<dbReference type="GO" id="GO:0008545">
    <property type="term" value="F:JUN kinase kinase activity"/>
    <property type="evidence" value="ECO:0007669"/>
    <property type="project" value="TreeGrafter"/>
</dbReference>
<keyword evidence="10" id="KW-1185">Reference proteome</keyword>
<organism evidence="9 10">
    <name type="scientific">Nesidiocoris tenuis</name>
    <dbReference type="NCBI Taxonomy" id="355587"/>
    <lineage>
        <taxon>Eukaryota</taxon>
        <taxon>Metazoa</taxon>
        <taxon>Ecdysozoa</taxon>
        <taxon>Arthropoda</taxon>
        <taxon>Hexapoda</taxon>
        <taxon>Insecta</taxon>
        <taxon>Pterygota</taxon>
        <taxon>Neoptera</taxon>
        <taxon>Paraneoptera</taxon>
        <taxon>Hemiptera</taxon>
        <taxon>Heteroptera</taxon>
        <taxon>Panheteroptera</taxon>
        <taxon>Cimicomorpha</taxon>
        <taxon>Miridae</taxon>
        <taxon>Dicyphina</taxon>
        <taxon>Nesidiocoris</taxon>
    </lineage>
</organism>
<dbReference type="PROSITE" id="PS50011">
    <property type="entry name" value="PROTEIN_KINASE_DOM"/>
    <property type="match status" value="1"/>
</dbReference>
<keyword evidence="4" id="KW-0067">ATP-binding</keyword>
<dbReference type="PROSITE" id="PS00108">
    <property type="entry name" value="PROTEIN_KINASE_ST"/>
    <property type="match status" value="1"/>
</dbReference>
<dbReference type="SUPFAM" id="SSF50978">
    <property type="entry name" value="WD40 repeat-like"/>
    <property type="match status" value="1"/>
</dbReference>
<dbReference type="GO" id="GO:0051403">
    <property type="term" value="P:stress-activated MAPK cascade"/>
    <property type="evidence" value="ECO:0007669"/>
    <property type="project" value="TreeGrafter"/>
</dbReference>
<feature type="region of interest" description="Disordered" evidence="7">
    <location>
        <begin position="349"/>
        <end position="374"/>
    </location>
</feature>
<evidence type="ECO:0000256" key="6">
    <source>
        <dbReference type="ARBA" id="ARBA00038999"/>
    </source>
</evidence>
<keyword evidence="2" id="KW-0547">Nucleotide-binding</keyword>
<comment type="similarity">
    <text evidence="5">Belongs to the protein kinase superfamily. STE Ser/Thr protein kinase family. MAP kinase kinase subfamily.</text>
</comment>
<dbReference type="Pfam" id="PF00069">
    <property type="entry name" value="Pkinase"/>
    <property type="match status" value="1"/>
</dbReference>
<evidence type="ECO:0000256" key="7">
    <source>
        <dbReference type="SAM" id="MobiDB-lite"/>
    </source>
</evidence>
<dbReference type="PANTHER" id="PTHR48013">
    <property type="entry name" value="DUAL SPECIFICITY MITOGEN-ACTIVATED PROTEIN KINASE KINASE 5-RELATED"/>
    <property type="match status" value="1"/>
</dbReference>
<evidence type="ECO:0000256" key="3">
    <source>
        <dbReference type="ARBA" id="ARBA00022777"/>
    </source>
</evidence>